<proteinExistence type="predicted"/>
<dbReference type="InterPro" id="IPR039420">
    <property type="entry name" value="WalR-like"/>
</dbReference>
<evidence type="ECO:0000256" key="7">
    <source>
        <dbReference type="SAM" id="MobiDB-lite"/>
    </source>
</evidence>
<dbReference type="Gene3D" id="1.10.10.10">
    <property type="entry name" value="Winged helix-like DNA-binding domain superfamily/Winged helix DNA-binding domain"/>
    <property type="match status" value="1"/>
</dbReference>
<dbReference type="CDD" id="cd00383">
    <property type="entry name" value="trans_reg_C"/>
    <property type="match status" value="1"/>
</dbReference>
<dbReference type="InterPro" id="IPR001867">
    <property type="entry name" value="OmpR/PhoB-type_DNA-bd"/>
</dbReference>
<dbReference type="Pfam" id="PF00486">
    <property type="entry name" value="Trans_reg_C"/>
    <property type="match status" value="1"/>
</dbReference>
<feature type="domain" description="OmpR/PhoB-type" evidence="8">
    <location>
        <begin position="96"/>
        <end position="194"/>
    </location>
</feature>
<dbReference type="FunFam" id="1.10.10.10:FF:000005">
    <property type="entry name" value="Two-component system response regulator"/>
    <property type="match status" value="1"/>
</dbReference>
<keyword evidence="4 6" id="KW-0238">DNA-binding</keyword>
<evidence type="ECO:0000313" key="10">
    <source>
        <dbReference type="Proteomes" id="UP000183208"/>
    </source>
</evidence>
<keyword evidence="2" id="KW-0902">Two-component regulatory system</keyword>
<keyword evidence="1" id="KW-0597">Phosphoprotein</keyword>
<keyword evidence="5" id="KW-0804">Transcription</keyword>
<dbReference type="GO" id="GO:0005829">
    <property type="term" value="C:cytosol"/>
    <property type="evidence" value="ECO:0007669"/>
    <property type="project" value="TreeGrafter"/>
</dbReference>
<dbReference type="EMBL" id="FNTI01000001">
    <property type="protein sequence ID" value="SEC73141.1"/>
    <property type="molecule type" value="Genomic_DNA"/>
</dbReference>
<evidence type="ECO:0000256" key="3">
    <source>
        <dbReference type="ARBA" id="ARBA00023015"/>
    </source>
</evidence>
<name>A0A1M6VXV8_9BRAD</name>
<dbReference type="GO" id="GO:0006355">
    <property type="term" value="P:regulation of DNA-templated transcription"/>
    <property type="evidence" value="ECO:0007669"/>
    <property type="project" value="InterPro"/>
</dbReference>
<dbReference type="InterPro" id="IPR036388">
    <property type="entry name" value="WH-like_DNA-bd_sf"/>
</dbReference>
<dbReference type="SUPFAM" id="SSF46894">
    <property type="entry name" value="C-terminal effector domain of the bipartite response regulators"/>
    <property type="match status" value="1"/>
</dbReference>
<sequence length="230" mass="26028">MPPTLQDEATELLADIDGLPILVRFRLNEVSAEVRSRLVSNGADIHSLLSSTLERMVDRMRGTSLREEDTCKQPLATVELISSGEPLVRMQALLNETVLRVGSLELDLMDRTAKRGDRKIDLRPREFHLLKYMMQRSNKLLTREILLKEVWNYRFVPETNLVDVHMGRVRRKVDGTNEAPMIRNVRGVGFVLSTAPLSGSAPPNDAERSAHPAVDGRSPGFLERGRHDRR</sequence>
<accession>A0A1M6VXV8</accession>
<dbReference type="SMART" id="SM00862">
    <property type="entry name" value="Trans_reg_C"/>
    <property type="match status" value="1"/>
</dbReference>
<dbReference type="PANTHER" id="PTHR48111:SF76">
    <property type="entry name" value="TWO-COMPONENT RESPONSE REGULATOR"/>
    <property type="match status" value="1"/>
</dbReference>
<evidence type="ECO:0000256" key="4">
    <source>
        <dbReference type="ARBA" id="ARBA00023125"/>
    </source>
</evidence>
<evidence type="ECO:0000313" key="9">
    <source>
        <dbReference type="EMBL" id="SEC73141.1"/>
    </source>
</evidence>
<reference evidence="9 10" key="1">
    <citation type="submission" date="2016-10" db="EMBL/GenBank/DDBJ databases">
        <authorList>
            <person name="de Groot N.N."/>
        </authorList>
    </citation>
    <scope>NUCLEOTIDE SEQUENCE [LARGE SCALE GENOMIC DNA]</scope>
    <source>
        <strain evidence="9 10">GAS522</strain>
    </source>
</reference>
<organism evidence="9 10">
    <name type="scientific">Bradyrhizobium lablabi</name>
    <dbReference type="NCBI Taxonomy" id="722472"/>
    <lineage>
        <taxon>Bacteria</taxon>
        <taxon>Pseudomonadati</taxon>
        <taxon>Pseudomonadota</taxon>
        <taxon>Alphaproteobacteria</taxon>
        <taxon>Hyphomicrobiales</taxon>
        <taxon>Nitrobacteraceae</taxon>
        <taxon>Bradyrhizobium</taxon>
    </lineage>
</organism>
<evidence type="ECO:0000256" key="5">
    <source>
        <dbReference type="ARBA" id="ARBA00023163"/>
    </source>
</evidence>
<gene>
    <name evidence="9" type="ORF">SAMN05444171_2131</name>
</gene>
<evidence type="ECO:0000259" key="8">
    <source>
        <dbReference type="PROSITE" id="PS51755"/>
    </source>
</evidence>
<dbReference type="PANTHER" id="PTHR48111">
    <property type="entry name" value="REGULATOR OF RPOS"/>
    <property type="match status" value="1"/>
</dbReference>
<evidence type="ECO:0000256" key="2">
    <source>
        <dbReference type="ARBA" id="ARBA00023012"/>
    </source>
</evidence>
<dbReference type="GO" id="GO:0000976">
    <property type="term" value="F:transcription cis-regulatory region binding"/>
    <property type="evidence" value="ECO:0007669"/>
    <property type="project" value="TreeGrafter"/>
</dbReference>
<dbReference type="RefSeq" id="WP_074818571.1">
    <property type="nucleotide sequence ID" value="NZ_FNTI01000001.1"/>
</dbReference>
<keyword evidence="3" id="KW-0805">Transcription regulation</keyword>
<protein>
    <submittedName>
        <fullName evidence="9">DNA-binding response regulator, OmpR family, contains REC and winged-helix (WHTH) domain</fullName>
    </submittedName>
</protein>
<dbReference type="AlphaFoldDB" id="A0A1M6VXV8"/>
<feature type="DNA-binding region" description="OmpR/PhoB-type" evidence="6">
    <location>
        <begin position="96"/>
        <end position="194"/>
    </location>
</feature>
<dbReference type="GO" id="GO:0032993">
    <property type="term" value="C:protein-DNA complex"/>
    <property type="evidence" value="ECO:0007669"/>
    <property type="project" value="TreeGrafter"/>
</dbReference>
<dbReference type="PROSITE" id="PS51755">
    <property type="entry name" value="OMPR_PHOB"/>
    <property type="match status" value="1"/>
</dbReference>
<dbReference type="GO" id="GO:0000156">
    <property type="term" value="F:phosphorelay response regulator activity"/>
    <property type="evidence" value="ECO:0007669"/>
    <property type="project" value="TreeGrafter"/>
</dbReference>
<dbReference type="InterPro" id="IPR016032">
    <property type="entry name" value="Sig_transdc_resp-reg_C-effctor"/>
</dbReference>
<evidence type="ECO:0000256" key="1">
    <source>
        <dbReference type="ARBA" id="ARBA00022553"/>
    </source>
</evidence>
<dbReference type="Proteomes" id="UP000183208">
    <property type="component" value="Unassembled WGS sequence"/>
</dbReference>
<evidence type="ECO:0000256" key="6">
    <source>
        <dbReference type="PROSITE-ProRule" id="PRU01091"/>
    </source>
</evidence>
<feature type="region of interest" description="Disordered" evidence="7">
    <location>
        <begin position="196"/>
        <end position="230"/>
    </location>
</feature>